<dbReference type="AlphaFoldDB" id="A0A8J3ZKI6"/>
<dbReference type="SUPFAM" id="SSF46785">
    <property type="entry name" value="Winged helix' DNA-binding domain"/>
    <property type="match status" value="1"/>
</dbReference>
<evidence type="ECO:0000256" key="4">
    <source>
        <dbReference type="SAM" id="MobiDB-lite"/>
    </source>
</evidence>
<keyword evidence="1" id="KW-0805">Transcription regulation</keyword>
<organism evidence="6 7">
    <name type="scientific">Virgisporangium aurantiacum</name>
    <dbReference type="NCBI Taxonomy" id="175570"/>
    <lineage>
        <taxon>Bacteria</taxon>
        <taxon>Bacillati</taxon>
        <taxon>Actinomycetota</taxon>
        <taxon>Actinomycetes</taxon>
        <taxon>Micromonosporales</taxon>
        <taxon>Micromonosporaceae</taxon>
        <taxon>Virgisporangium</taxon>
    </lineage>
</organism>
<feature type="domain" description="HTH gntR-type" evidence="5">
    <location>
        <begin position="144"/>
        <end position="212"/>
    </location>
</feature>
<feature type="compositionally biased region" description="Basic and acidic residues" evidence="4">
    <location>
        <begin position="53"/>
        <end position="94"/>
    </location>
</feature>
<dbReference type="PANTHER" id="PTHR38445:SF7">
    <property type="entry name" value="GNTR-FAMILY TRANSCRIPTIONAL REGULATOR"/>
    <property type="match status" value="1"/>
</dbReference>
<dbReference type="PANTHER" id="PTHR38445">
    <property type="entry name" value="HTH-TYPE TRANSCRIPTIONAL REPRESSOR YTRA"/>
    <property type="match status" value="1"/>
</dbReference>
<dbReference type="SMART" id="SM00345">
    <property type="entry name" value="HTH_GNTR"/>
    <property type="match status" value="1"/>
</dbReference>
<evidence type="ECO:0000259" key="5">
    <source>
        <dbReference type="PROSITE" id="PS50949"/>
    </source>
</evidence>
<dbReference type="EMBL" id="BOPG01000089">
    <property type="protein sequence ID" value="GIJ63140.1"/>
    <property type="molecule type" value="Genomic_DNA"/>
</dbReference>
<keyword evidence="7" id="KW-1185">Reference proteome</keyword>
<comment type="caution">
    <text evidence="6">The sequence shown here is derived from an EMBL/GenBank/DDBJ whole genome shotgun (WGS) entry which is preliminary data.</text>
</comment>
<evidence type="ECO:0000313" key="7">
    <source>
        <dbReference type="Proteomes" id="UP000612585"/>
    </source>
</evidence>
<dbReference type="GO" id="GO:0003700">
    <property type="term" value="F:DNA-binding transcription factor activity"/>
    <property type="evidence" value="ECO:0007669"/>
    <property type="project" value="InterPro"/>
</dbReference>
<dbReference type="InterPro" id="IPR036388">
    <property type="entry name" value="WH-like_DNA-bd_sf"/>
</dbReference>
<dbReference type="Proteomes" id="UP000612585">
    <property type="component" value="Unassembled WGS sequence"/>
</dbReference>
<keyword evidence="3" id="KW-0804">Transcription</keyword>
<dbReference type="InterPro" id="IPR036390">
    <property type="entry name" value="WH_DNA-bd_sf"/>
</dbReference>
<protein>
    <recommendedName>
        <fullName evidence="5">HTH gntR-type domain-containing protein</fullName>
    </recommendedName>
</protein>
<evidence type="ECO:0000256" key="1">
    <source>
        <dbReference type="ARBA" id="ARBA00023015"/>
    </source>
</evidence>
<dbReference type="InterPro" id="IPR000524">
    <property type="entry name" value="Tscrpt_reg_HTH_GntR"/>
</dbReference>
<feature type="region of interest" description="Disordered" evidence="4">
    <location>
        <begin position="44"/>
        <end position="103"/>
    </location>
</feature>
<dbReference type="Gene3D" id="1.10.10.10">
    <property type="entry name" value="Winged helix-like DNA-binding domain superfamily/Winged helix DNA-binding domain"/>
    <property type="match status" value="1"/>
</dbReference>
<dbReference type="Pfam" id="PF00392">
    <property type="entry name" value="GntR"/>
    <property type="match status" value="1"/>
</dbReference>
<evidence type="ECO:0000313" key="6">
    <source>
        <dbReference type="EMBL" id="GIJ63140.1"/>
    </source>
</evidence>
<keyword evidence="2" id="KW-0238">DNA-binding</keyword>
<dbReference type="GO" id="GO:0003677">
    <property type="term" value="F:DNA binding"/>
    <property type="evidence" value="ECO:0007669"/>
    <property type="project" value="UniProtKB-KW"/>
</dbReference>
<accession>A0A8J3ZKI6</accession>
<evidence type="ECO:0000256" key="3">
    <source>
        <dbReference type="ARBA" id="ARBA00023163"/>
    </source>
</evidence>
<gene>
    <name evidence="6" type="ORF">Vau01_106560</name>
</gene>
<sequence length="263" mass="29117">MSDGVEKVVLLTVLRQQPFGECRSHVAEHRWAYQDAGAQLPDHCWHTDQYPEPAEHEGEQKQQPELEEEQKKLMRGHWSDRCGEHHAASPDKKRTALPTVCPDNRPTHDPVEIAARECTIFLVQEDIRSEGGMFAFRLDSRSGVPTYLQLVKQVRRALLVGYLRPGDRLPTVREVAAALVVNPNTVVKAYRDLEHAGLVTARAGQGTFITGTLKPIPPPSYTRLSRSLHTWLRGARNAGLDAEQIGALVAAVIDDSEAEGGAA</sequence>
<dbReference type="CDD" id="cd07377">
    <property type="entry name" value="WHTH_GntR"/>
    <property type="match status" value="1"/>
</dbReference>
<dbReference type="PROSITE" id="PS50949">
    <property type="entry name" value="HTH_GNTR"/>
    <property type="match status" value="1"/>
</dbReference>
<reference evidence="6" key="1">
    <citation type="submission" date="2021-01" db="EMBL/GenBank/DDBJ databases">
        <title>Whole genome shotgun sequence of Virgisporangium aurantiacum NBRC 16421.</title>
        <authorList>
            <person name="Komaki H."/>
            <person name="Tamura T."/>
        </authorList>
    </citation>
    <scope>NUCLEOTIDE SEQUENCE</scope>
    <source>
        <strain evidence="6">NBRC 16421</strain>
    </source>
</reference>
<evidence type="ECO:0000256" key="2">
    <source>
        <dbReference type="ARBA" id="ARBA00023125"/>
    </source>
</evidence>
<name>A0A8J3ZKI6_9ACTN</name>
<proteinExistence type="predicted"/>